<reference evidence="1 2" key="1">
    <citation type="submission" date="2017-08" db="EMBL/GenBank/DDBJ databases">
        <title>Mesorhizobium wenxinae sp. nov., a novel rhizobial species isolated from root nodules of chickpea (Cicer arietinum L.).</title>
        <authorList>
            <person name="Zhang J."/>
        </authorList>
    </citation>
    <scope>NUCLEOTIDE SEQUENCE [LARGE SCALE GENOMIC DNA]</scope>
    <source>
        <strain evidence="2">WYCCWR 10019</strain>
    </source>
</reference>
<sequence>MSERLKVRLAYQRGFQVVDGSSVLETFAERDDAFSFVLGKGARVWLAWSRTMIGGQSPPFDFTASFQQDAVGRILKAVSGPGAGTWFWTCYDGGARGTVATKEEAVMGVERAYTRRLVGADLPR</sequence>
<accession>A0A271KK85</accession>
<comment type="caution">
    <text evidence="1">The sequence shown here is derived from an EMBL/GenBank/DDBJ whole genome shotgun (WGS) entry which is preliminary data.</text>
</comment>
<gene>
    <name evidence="1" type="ORF">CIT31_05310</name>
</gene>
<proteinExistence type="predicted"/>
<dbReference type="RefSeq" id="WP_095517769.1">
    <property type="nucleotide sequence ID" value="NZ_NPKH01000014.1"/>
</dbReference>
<organism evidence="1 2">
    <name type="scientific">Mesorhizobium wenxiniae</name>
    <dbReference type="NCBI Taxonomy" id="2014805"/>
    <lineage>
        <taxon>Bacteria</taxon>
        <taxon>Pseudomonadati</taxon>
        <taxon>Pseudomonadota</taxon>
        <taxon>Alphaproteobacteria</taxon>
        <taxon>Hyphomicrobiales</taxon>
        <taxon>Phyllobacteriaceae</taxon>
        <taxon>Mesorhizobium</taxon>
    </lineage>
</organism>
<dbReference type="EMBL" id="NPKH01000014">
    <property type="protein sequence ID" value="PAP96116.1"/>
    <property type="molecule type" value="Genomic_DNA"/>
</dbReference>
<dbReference type="AlphaFoldDB" id="A0A271KK85"/>
<evidence type="ECO:0000313" key="1">
    <source>
        <dbReference type="EMBL" id="PAP96116.1"/>
    </source>
</evidence>
<protein>
    <submittedName>
        <fullName evidence="1">Uncharacterized protein</fullName>
    </submittedName>
</protein>
<dbReference type="OrthoDB" id="8098410at2"/>
<name>A0A271KK85_9HYPH</name>
<evidence type="ECO:0000313" key="2">
    <source>
        <dbReference type="Proteomes" id="UP000215931"/>
    </source>
</evidence>
<keyword evidence="2" id="KW-1185">Reference proteome</keyword>
<dbReference type="Proteomes" id="UP000215931">
    <property type="component" value="Unassembled WGS sequence"/>
</dbReference>